<dbReference type="AlphaFoldDB" id="A0A1G7JMG3"/>
<feature type="transmembrane region" description="Helical" evidence="1">
    <location>
        <begin position="6"/>
        <end position="27"/>
    </location>
</feature>
<reference evidence="4" key="1">
    <citation type="submission" date="2016-10" db="EMBL/GenBank/DDBJ databases">
        <authorList>
            <person name="Varghese N."/>
            <person name="Submissions S."/>
        </authorList>
    </citation>
    <scope>NUCLEOTIDE SEQUENCE [LARGE SCALE GENOMIC DNA]</scope>
    <source>
        <strain evidence="4">DSM 21424</strain>
    </source>
</reference>
<sequence>MSYWRFAAMIATSTVVMFGLMYLNTYAFEHVFFSETRTYMALLMGAVMAVIMLSFMLSMYTSTAINIAIYAGAVAVFGVTLWLIRSQETVDDTSYMAAMIPHHSIAIMTSERAQIEDPRVRKLADEIIAAQRKEIGEMRHLIADIEENGIANDPALGESEAPAEEGTVEEALGAAQLASLDPAGLTSEEIETALASDATCAFRRTKEGEPVLAMAGESGAIKLSGVLIPLAAGAPVAVEALDDGIRLAAEDIEISVRPDPGADWTDTDDSLRRAEAEMTFHLEQGLRVGYRGFLDCAA</sequence>
<evidence type="ECO:0000256" key="1">
    <source>
        <dbReference type="SAM" id="Phobius"/>
    </source>
</evidence>
<dbReference type="InterPro" id="IPR005183">
    <property type="entry name" value="DUF305_CopM-like"/>
</dbReference>
<feature type="transmembrane region" description="Helical" evidence="1">
    <location>
        <begin position="39"/>
        <end position="61"/>
    </location>
</feature>
<keyword evidence="1" id="KW-0812">Transmembrane</keyword>
<dbReference type="Gene3D" id="1.20.1260.10">
    <property type="match status" value="1"/>
</dbReference>
<evidence type="ECO:0000259" key="2">
    <source>
        <dbReference type="Pfam" id="PF03713"/>
    </source>
</evidence>
<feature type="transmembrane region" description="Helical" evidence="1">
    <location>
        <begin position="67"/>
        <end position="84"/>
    </location>
</feature>
<keyword evidence="1" id="KW-1133">Transmembrane helix</keyword>
<dbReference type="Proteomes" id="UP000198922">
    <property type="component" value="Unassembled WGS sequence"/>
</dbReference>
<accession>A0A1G7JMG3</accession>
<feature type="domain" description="DUF305" evidence="2">
    <location>
        <begin position="92"/>
        <end position="183"/>
    </location>
</feature>
<keyword evidence="1" id="KW-0472">Membrane</keyword>
<organism evidence="3 4">
    <name type="scientific">Limimaricola pyoseonensis</name>
    <dbReference type="NCBI Taxonomy" id="521013"/>
    <lineage>
        <taxon>Bacteria</taxon>
        <taxon>Pseudomonadati</taxon>
        <taxon>Pseudomonadota</taxon>
        <taxon>Alphaproteobacteria</taxon>
        <taxon>Rhodobacterales</taxon>
        <taxon>Paracoccaceae</taxon>
        <taxon>Limimaricola</taxon>
    </lineage>
</organism>
<dbReference type="OrthoDB" id="517560at2"/>
<keyword evidence="4" id="KW-1185">Reference proteome</keyword>
<protein>
    <recommendedName>
        <fullName evidence="2">DUF305 domain-containing protein</fullName>
    </recommendedName>
</protein>
<dbReference type="STRING" id="521013.SAMN04488567_3786"/>
<evidence type="ECO:0000313" key="3">
    <source>
        <dbReference type="EMBL" id="SDF26150.1"/>
    </source>
</evidence>
<dbReference type="EMBL" id="FNAT01000009">
    <property type="protein sequence ID" value="SDF26150.1"/>
    <property type="molecule type" value="Genomic_DNA"/>
</dbReference>
<gene>
    <name evidence="3" type="ORF">SAMN04488567_3786</name>
</gene>
<evidence type="ECO:0000313" key="4">
    <source>
        <dbReference type="Proteomes" id="UP000198922"/>
    </source>
</evidence>
<proteinExistence type="predicted"/>
<dbReference type="RefSeq" id="WP_090114589.1">
    <property type="nucleotide sequence ID" value="NZ_FNAT01000009.1"/>
</dbReference>
<name>A0A1G7JMG3_9RHOB</name>
<dbReference type="InterPro" id="IPR012347">
    <property type="entry name" value="Ferritin-like"/>
</dbReference>
<dbReference type="Pfam" id="PF03713">
    <property type="entry name" value="DUF305"/>
    <property type="match status" value="1"/>
</dbReference>